<dbReference type="InterPro" id="IPR000306">
    <property type="entry name" value="Znf_FYVE"/>
</dbReference>
<dbReference type="PROSITE" id="PS50297">
    <property type="entry name" value="ANK_REP_REGION"/>
    <property type="match status" value="2"/>
</dbReference>
<dbReference type="InterPro" id="IPR011011">
    <property type="entry name" value="Znf_FYVE_PHD"/>
</dbReference>
<dbReference type="InterPro" id="IPR036770">
    <property type="entry name" value="Ankyrin_rpt-contain_sf"/>
</dbReference>
<dbReference type="InterPro" id="IPR001841">
    <property type="entry name" value="Znf_RING"/>
</dbReference>
<dbReference type="InterPro" id="IPR002110">
    <property type="entry name" value="Ankyrin_rpt"/>
</dbReference>
<feature type="compositionally biased region" description="Polar residues" evidence="6">
    <location>
        <begin position="19"/>
        <end position="32"/>
    </location>
</feature>
<dbReference type="Pfam" id="PF01363">
    <property type="entry name" value="FYVE"/>
    <property type="match status" value="1"/>
</dbReference>
<dbReference type="Gene3D" id="1.25.40.20">
    <property type="entry name" value="Ankyrin repeat-containing domain"/>
    <property type="match status" value="2"/>
</dbReference>
<evidence type="ECO:0000256" key="4">
    <source>
        <dbReference type="PROSITE-ProRule" id="PRU00023"/>
    </source>
</evidence>
<dbReference type="EMBL" id="JABBWD010000009">
    <property type="protein sequence ID" value="KAG1780124.1"/>
    <property type="molecule type" value="Genomic_DNA"/>
</dbReference>
<feature type="domain" description="RING-type" evidence="7">
    <location>
        <begin position="937"/>
        <end position="977"/>
    </location>
</feature>
<feature type="compositionally biased region" description="Acidic residues" evidence="6">
    <location>
        <begin position="33"/>
        <end position="52"/>
    </location>
</feature>
<dbReference type="SMART" id="SM00064">
    <property type="entry name" value="FYVE"/>
    <property type="match status" value="1"/>
</dbReference>
<feature type="region of interest" description="Disordered" evidence="6">
    <location>
        <begin position="1"/>
        <end position="91"/>
    </location>
</feature>
<evidence type="ECO:0000256" key="5">
    <source>
        <dbReference type="PROSITE-ProRule" id="PRU00175"/>
    </source>
</evidence>
<evidence type="ECO:0000256" key="2">
    <source>
        <dbReference type="ARBA" id="ARBA00022771"/>
    </source>
</evidence>
<dbReference type="AlphaFoldDB" id="A0A9P7A0B8"/>
<dbReference type="InterPro" id="IPR013083">
    <property type="entry name" value="Znf_RING/FYVE/PHD"/>
</dbReference>
<dbReference type="PROSITE" id="PS50178">
    <property type="entry name" value="ZF_FYVE"/>
    <property type="match status" value="1"/>
</dbReference>
<evidence type="ECO:0000259" key="7">
    <source>
        <dbReference type="PROSITE" id="PS50089"/>
    </source>
</evidence>
<evidence type="ECO:0000259" key="8">
    <source>
        <dbReference type="PROSITE" id="PS50178"/>
    </source>
</evidence>
<evidence type="ECO:0000313" key="10">
    <source>
        <dbReference type="Proteomes" id="UP000714275"/>
    </source>
</evidence>
<feature type="domain" description="FYVE-type" evidence="8">
    <location>
        <begin position="767"/>
        <end position="838"/>
    </location>
</feature>
<protein>
    <submittedName>
        <fullName evidence="9">Uncharacterized protein</fullName>
    </submittedName>
</protein>
<dbReference type="SUPFAM" id="SSF48403">
    <property type="entry name" value="Ankyrin repeat"/>
    <property type="match status" value="1"/>
</dbReference>
<dbReference type="SMART" id="SM00248">
    <property type="entry name" value="ANK"/>
    <property type="match status" value="4"/>
</dbReference>
<evidence type="ECO:0000256" key="1">
    <source>
        <dbReference type="ARBA" id="ARBA00022723"/>
    </source>
</evidence>
<dbReference type="GO" id="GO:0008270">
    <property type="term" value="F:zinc ion binding"/>
    <property type="evidence" value="ECO:0007669"/>
    <property type="project" value="UniProtKB-KW"/>
</dbReference>
<dbReference type="SUPFAM" id="SSF57850">
    <property type="entry name" value="RING/U-box"/>
    <property type="match status" value="1"/>
</dbReference>
<keyword evidence="10" id="KW-1185">Reference proteome</keyword>
<dbReference type="PANTHER" id="PTHR22677:SF4">
    <property type="entry name" value="USHER SYNDROME TYPE-1G PROTEIN-LIKE PROTEIN"/>
    <property type="match status" value="1"/>
</dbReference>
<proteinExistence type="predicted"/>
<dbReference type="PANTHER" id="PTHR22677">
    <property type="entry name" value="ANKYRIN REPEAT DOMAIN-CONTAINING PROTEIN 60"/>
    <property type="match status" value="1"/>
</dbReference>
<dbReference type="Gene3D" id="3.30.40.10">
    <property type="entry name" value="Zinc/RING finger domain, C3HC4 (zinc finger)"/>
    <property type="match status" value="2"/>
</dbReference>
<comment type="caution">
    <text evidence="9">The sequence shown here is derived from an EMBL/GenBank/DDBJ whole genome shotgun (WGS) entry which is preliminary data.</text>
</comment>
<dbReference type="Proteomes" id="UP000714275">
    <property type="component" value="Unassembled WGS sequence"/>
</dbReference>
<keyword evidence="3" id="KW-0862">Zinc</keyword>
<feature type="repeat" description="ANK" evidence="4">
    <location>
        <begin position="236"/>
        <end position="260"/>
    </location>
</feature>
<feature type="repeat" description="ANK" evidence="4">
    <location>
        <begin position="203"/>
        <end position="235"/>
    </location>
</feature>
<dbReference type="CDD" id="cd16489">
    <property type="entry name" value="mRING-CH-C4HC2H_ZNRF"/>
    <property type="match status" value="1"/>
</dbReference>
<organism evidence="9 10">
    <name type="scientific">Suillus placidus</name>
    <dbReference type="NCBI Taxonomy" id="48579"/>
    <lineage>
        <taxon>Eukaryota</taxon>
        <taxon>Fungi</taxon>
        <taxon>Dikarya</taxon>
        <taxon>Basidiomycota</taxon>
        <taxon>Agaricomycotina</taxon>
        <taxon>Agaricomycetes</taxon>
        <taxon>Agaricomycetidae</taxon>
        <taxon>Boletales</taxon>
        <taxon>Suillineae</taxon>
        <taxon>Suillaceae</taxon>
        <taxon>Suillus</taxon>
    </lineage>
</organism>
<evidence type="ECO:0000256" key="3">
    <source>
        <dbReference type="ARBA" id="ARBA00022833"/>
    </source>
</evidence>
<sequence>MATPELSKPHLGTIEESGLSDTQLSRTTSDVSDQSDEEGFTYPESDSEEEEFVYPGTTEETVAVAGGGGSPSSEEEAASIAHPEAEQEQTPVSLPIVPVVVIASPTVSPPALSTQPHPSPAQLEALSAAASSGDLSLLKKLFQTTSQGGQVEAFALSNDASHRTGFTVLHAAASRGYLDIVKWLTVVLVVEDCGAIPDLEDREGETALHKAALHGHLPIITYLLPDRADVNARDADGWTALHNACSKGYLDIVRWLCEHGGISSVDVRSKGGWTPLMNAASKGHSPIVIYLLTKQAANPLTRNIWGETAYDAAAAVFEVWICEVLQKSEAERWRGTTVPYNPLAVHTTVPLILYENQRLDVRLKTLAVSGGKPKWSHYGLGRLGQRALFELKLPSPNDAGAKLVVAWRSGVQLPLTEDPWTLPEPSSRDRPSIEDTERSHFWLSDWTLDYPGVDVEAAWQYAQDFSSPDETWTAEPPHHLQRLLSGSGLMTASLGTPSRSHSRASSSSSVTSVSAAARVPTWVRRRRWVRVMRRRLDVPPLPFQEPDGAMYHLALDGSLVPLTEDDQSDFGEGEGQELGTMTSTRLSSAQDYVSRARYLVGTQRDAVDGGETLSAVEARRAIAKLERATTELRQGILNVIQGDGDTERKTQAEVLLNAYSRELERRRLAAGNQRLLISGPDDDYMEDDDDEEEFRYPGYMPPGASVHTASTEYLSRPPVSRPPTDLTPQLSQAPDFRVPTHEAPQKVLSPRWTAPTPYQVHAQWERDDMVSNCNDCRRRFGFLLRRHCRKCGRIFCDRCSSHRALLDPSVIVRDPVFPESAASSSTQRVCQGCNDEINASISTRFPGSTSSAMERIVVDQRRLVAPGQLHRQESSSQLSDLAECPVCSTSLADIGLPAEQEAHVKICLEGDAGTTPQAAKYLVYKLPGESALLGVECVICLEEFTEGAVVARLSCFCSFHNACLSSWLKRGRSCPIHAR</sequence>
<dbReference type="OrthoDB" id="10057496at2759"/>
<feature type="region of interest" description="Disordered" evidence="6">
    <location>
        <begin position="699"/>
        <end position="732"/>
    </location>
</feature>
<keyword evidence="1" id="KW-0479">Metal-binding</keyword>
<dbReference type="InterPro" id="IPR017455">
    <property type="entry name" value="Znf_FYVE-rel"/>
</dbReference>
<keyword evidence="2 5" id="KW-0863">Zinc-finger</keyword>
<dbReference type="SMART" id="SM00184">
    <property type="entry name" value="RING"/>
    <property type="match status" value="1"/>
</dbReference>
<dbReference type="Pfam" id="PF13857">
    <property type="entry name" value="Ank_5"/>
    <property type="match status" value="1"/>
</dbReference>
<gene>
    <name evidence="9" type="ORF">EV702DRAFT_1255353</name>
</gene>
<reference evidence="9" key="1">
    <citation type="journal article" date="2020" name="New Phytol.">
        <title>Comparative genomics reveals dynamic genome evolution in host specialist ectomycorrhizal fungi.</title>
        <authorList>
            <person name="Lofgren L.A."/>
            <person name="Nguyen N.H."/>
            <person name="Vilgalys R."/>
            <person name="Ruytinx J."/>
            <person name="Liao H.L."/>
            <person name="Branco S."/>
            <person name="Kuo A."/>
            <person name="LaButti K."/>
            <person name="Lipzen A."/>
            <person name="Andreopoulos W."/>
            <person name="Pangilinan J."/>
            <person name="Riley R."/>
            <person name="Hundley H."/>
            <person name="Na H."/>
            <person name="Barry K."/>
            <person name="Grigoriev I.V."/>
            <person name="Stajich J.E."/>
            <person name="Kennedy P.G."/>
        </authorList>
    </citation>
    <scope>NUCLEOTIDE SEQUENCE</scope>
    <source>
        <strain evidence="9">DOB743</strain>
    </source>
</reference>
<dbReference type="InterPro" id="IPR039323">
    <property type="entry name" value="ANKRD_45/46/60"/>
</dbReference>
<feature type="repeat" description="ANK" evidence="4">
    <location>
        <begin position="271"/>
        <end position="304"/>
    </location>
</feature>
<dbReference type="SUPFAM" id="SSF57903">
    <property type="entry name" value="FYVE/PHD zinc finger"/>
    <property type="match status" value="1"/>
</dbReference>
<evidence type="ECO:0000256" key="6">
    <source>
        <dbReference type="SAM" id="MobiDB-lite"/>
    </source>
</evidence>
<dbReference type="Pfam" id="PF13637">
    <property type="entry name" value="Ank_4"/>
    <property type="match status" value="1"/>
</dbReference>
<keyword evidence="4" id="KW-0040">ANK repeat</keyword>
<dbReference type="Pfam" id="PF13639">
    <property type="entry name" value="zf-RING_2"/>
    <property type="match status" value="1"/>
</dbReference>
<dbReference type="PROSITE" id="PS50088">
    <property type="entry name" value="ANK_REPEAT"/>
    <property type="match status" value="3"/>
</dbReference>
<evidence type="ECO:0000313" key="9">
    <source>
        <dbReference type="EMBL" id="KAG1780124.1"/>
    </source>
</evidence>
<accession>A0A9P7A0B8</accession>
<dbReference type="Pfam" id="PF12796">
    <property type="entry name" value="Ank_2"/>
    <property type="match status" value="1"/>
</dbReference>
<name>A0A9P7A0B8_9AGAM</name>
<dbReference type="PROSITE" id="PS50089">
    <property type="entry name" value="ZF_RING_2"/>
    <property type="match status" value="1"/>
</dbReference>